<keyword evidence="2" id="KW-0597">Phosphoprotein</keyword>
<dbReference type="Gene3D" id="3.30.559.30">
    <property type="entry name" value="Nonribosomal peptide synthetase, condensation domain"/>
    <property type="match status" value="2"/>
</dbReference>
<reference evidence="7 8" key="1">
    <citation type="submission" date="2019-12" db="EMBL/GenBank/DDBJ databases">
        <title>A genome sequence resource for the geographically widespread anthracnose pathogen Colletotrichum asianum.</title>
        <authorList>
            <person name="Meng Y."/>
        </authorList>
    </citation>
    <scope>NUCLEOTIDE SEQUENCE [LARGE SCALE GENOMIC DNA]</scope>
    <source>
        <strain evidence="7 8">ICMP 18580</strain>
    </source>
</reference>
<feature type="domain" description="Carrier" evidence="6">
    <location>
        <begin position="1546"/>
        <end position="1624"/>
    </location>
</feature>
<dbReference type="SUPFAM" id="SSF52777">
    <property type="entry name" value="CoA-dependent acyltransferases"/>
    <property type="match status" value="4"/>
</dbReference>
<name>A0A8H3ZRA3_9PEZI</name>
<dbReference type="CDD" id="cd19537">
    <property type="entry name" value="C_NRPS-like"/>
    <property type="match status" value="1"/>
</dbReference>
<dbReference type="Gene3D" id="3.30.300.30">
    <property type="match status" value="2"/>
</dbReference>
<dbReference type="InterPro" id="IPR010071">
    <property type="entry name" value="AA_adenyl_dom"/>
</dbReference>
<dbReference type="Pfam" id="PF00550">
    <property type="entry name" value="PP-binding"/>
    <property type="match status" value="2"/>
</dbReference>
<gene>
    <name evidence="7" type="ORF">GQ607_003908</name>
</gene>
<dbReference type="Pfam" id="PF00501">
    <property type="entry name" value="AMP-binding"/>
    <property type="match status" value="2"/>
</dbReference>
<dbReference type="Gene3D" id="1.10.1200.10">
    <property type="entry name" value="ACP-like"/>
    <property type="match status" value="1"/>
</dbReference>
<keyword evidence="1" id="KW-0596">Phosphopantetheine</keyword>
<dbReference type="InterPro" id="IPR006162">
    <property type="entry name" value="Ppantetheine_attach_site"/>
</dbReference>
<keyword evidence="8" id="KW-1185">Reference proteome</keyword>
<dbReference type="InterPro" id="IPR036736">
    <property type="entry name" value="ACP-like_sf"/>
</dbReference>
<dbReference type="GO" id="GO:0031177">
    <property type="term" value="F:phosphopantetheine binding"/>
    <property type="evidence" value="ECO:0007669"/>
    <property type="project" value="TreeGrafter"/>
</dbReference>
<dbReference type="InterPro" id="IPR009081">
    <property type="entry name" value="PP-bd_ACP"/>
</dbReference>
<dbReference type="InterPro" id="IPR020845">
    <property type="entry name" value="AMP-binding_CS"/>
</dbReference>
<dbReference type="InterPro" id="IPR045851">
    <property type="entry name" value="AMP-bd_C_sf"/>
</dbReference>
<feature type="compositionally biased region" description="Basic and acidic residues" evidence="5">
    <location>
        <begin position="608"/>
        <end position="619"/>
    </location>
</feature>
<dbReference type="GO" id="GO:0043041">
    <property type="term" value="P:amino acid activation for nonribosomal peptide biosynthetic process"/>
    <property type="evidence" value="ECO:0007669"/>
    <property type="project" value="TreeGrafter"/>
</dbReference>
<proteinExistence type="inferred from homology"/>
<dbReference type="PANTHER" id="PTHR45527:SF11">
    <property type="entry name" value="NONRIBOSOMAL PEPTIDE SYNTHETASE 5"/>
    <property type="match status" value="1"/>
</dbReference>
<dbReference type="SUPFAM" id="SSF56801">
    <property type="entry name" value="Acetyl-CoA synthetase-like"/>
    <property type="match status" value="2"/>
</dbReference>
<dbReference type="OrthoDB" id="416786at2759"/>
<protein>
    <submittedName>
        <fullName evidence="7">Nonribosomal peptide synthase</fullName>
    </submittedName>
</protein>
<evidence type="ECO:0000256" key="2">
    <source>
        <dbReference type="ARBA" id="ARBA00022553"/>
    </source>
</evidence>
<dbReference type="PROSITE" id="PS50075">
    <property type="entry name" value="CARRIER"/>
    <property type="match status" value="2"/>
</dbReference>
<dbReference type="GO" id="GO:0016874">
    <property type="term" value="F:ligase activity"/>
    <property type="evidence" value="ECO:0007669"/>
    <property type="project" value="UniProtKB-KW"/>
</dbReference>
<dbReference type="InterPro" id="IPR023213">
    <property type="entry name" value="CAT-like_dom_sf"/>
</dbReference>
<dbReference type="GO" id="GO:0005737">
    <property type="term" value="C:cytoplasm"/>
    <property type="evidence" value="ECO:0007669"/>
    <property type="project" value="TreeGrafter"/>
</dbReference>
<dbReference type="EMBL" id="WOWK01000015">
    <property type="protein sequence ID" value="KAF0328883.1"/>
    <property type="molecule type" value="Genomic_DNA"/>
</dbReference>
<comment type="caution">
    <text evidence="7">The sequence shown here is derived from an EMBL/GenBank/DDBJ whole genome shotgun (WGS) entry which is preliminary data.</text>
</comment>
<dbReference type="InterPro" id="IPR000873">
    <property type="entry name" value="AMP-dep_synth/lig_dom"/>
</dbReference>
<dbReference type="GO" id="GO:0044550">
    <property type="term" value="P:secondary metabolite biosynthetic process"/>
    <property type="evidence" value="ECO:0007669"/>
    <property type="project" value="TreeGrafter"/>
</dbReference>
<dbReference type="Gene3D" id="3.30.559.10">
    <property type="entry name" value="Chloramphenicol acetyltransferase-like domain"/>
    <property type="match status" value="2"/>
</dbReference>
<dbReference type="Gene3D" id="3.40.50.12780">
    <property type="entry name" value="N-terminal domain of ligase-like"/>
    <property type="match status" value="2"/>
</dbReference>
<organism evidence="7 8">
    <name type="scientific">Colletotrichum asianum</name>
    <dbReference type="NCBI Taxonomy" id="702518"/>
    <lineage>
        <taxon>Eukaryota</taxon>
        <taxon>Fungi</taxon>
        <taxon>Dikarya</taxon>
        <taxon>Ascomycota</taxon>
        <taxon>Pezizomycotina</taxon>
        <taxon>Sordariomycetes</taxon>
        <taxon>Hypocreomycetidae</taxon>
        <taxon>Glomerellales</taxon>
        <taxon>Glomerellaceae</taxon>
        <taxon>Colletotrichum</taxon>
        <taxon>Colletotrichum gloeosporioides species complex</taxon>
    </lineage>
</organism>
<comment type="similarity">
    <text evidence="4">Belongs to the NRP synthetase family.</text>
</comment>
<dbReference type="NCBIfam" id="TIGR01733">
    <property type="entry name" value="AA-adenyl-dom"/>
    <property type="match status" value="1"/>
</dbReference>
<dbReference type="InterPro" id="IPR042099">
    <property type="entry name" value="ANL_N_sf"/>
</dbReference>
<evidence type="ECO:0000313" key="7">
    <source>
        <dbReference type="EMBL" id="KAF0328883.1"/>
    </source>
</evidence>
<dbReference type="SUPFAM" id="SSF47336">
    <property type="entry name" value="ACP-like"/>
    <property type="match status" value="2"/>
</dbReference>
<accession>A0A8H3ZRA3</accession>
<feature type="region of interest" description="Disordered" evidence="5">
    <location>
        <begin position="601"/>
        <end position="628"/>
    </location>
</feature>
<evidence type="ECO:0000313" key="8">
    <source>
        <dbReference type="Proteomes" id="UP000434172"/>
    </source>
</evidence>
<dbReference type="PANTHER" id="PTHR45527">
    <property type="entry name" value="NONRIBOSOMAL PEPTIDE SYNTHETASE"/>
    <property type="match status" value="1"/>
</dbReference>
<evidence type="ECO:0000259" key="6">
    <source>
        <dbReference type="PROSITE" id="PS50075"/>
    </source>
</evidence>
<dbReference type="Proteomes" id="UP000434172">
    <property type="component" value="Unassembled WGS sequence"/>
</dbReference>
<dbReference type="PROSITE" id="PS00012">
    <property type="entry name" value="PHOSPHOPANTETHEINE"/>
    <property type="match status" value="1"/>
</dbReference>
<sequence>MISLNTTLCEILHTTSDEYGNHVAIDHEDGVLTYSELQHYSTAFARKLRDAGVKQGDRVPLLTAHGTRNIVALMGILTTGAIYVPMDADTWSEERIQAVLAIADGNVMVNTGSSDIQREDYRVVHLRDLKDLEYSSDGFKQSYISPSSLACIIFTSGSTGKPKGVMIPHEAIVNYATTSPFNMDVRCGDRVLHILSVSFDASTGMLFSILRGAGTIVPANKLNLITKAKSCSIIACTPSILTTLPPPALEDCQYPTLRTVLLGGEVIPQELIDAWCVNGRRILNAYGPTETTCASLMHVIDSSVNRTHESNAIIGKPMPNAPVHLLDSDMRELRECGQEGEIVISGPGVARGYFRDEEKTKKSFIERNGRRMYRTGDYGMWTTDGLGELVIEFRGRRDRVVKNRGFLVNLDADIETPMASMDFGIQSIHVTQFGKKIIALVCPESVDTDRLRQVMLETFSTFMVPDRILSVPALPMTPNGKVDPKGVLKMLEESHDVMLTKDTILEVTTQGSEVWLAVKECARRSLSLGNNVVLRPSSNLFSLGASSLDILMFVSLCQSRGCRISVPDVYSAETLEDLCGCIGAVPVVSQVNETVESEIEASSTQGKIHSEGLNGHHNESQGNGCVDAHPPKCAPMTPLQLELAQPTLAEDGKNTNRICIRYAIEHADRMEQAWHKVWTTEPVSRTKFSLVEGSGGTQIVEDSPLTLPIKTKLTDYRSFQKAINGVSLKVGLGTRLDFLQFLPDGDDDHPAELAVVWTVHHCLVDGYAVASILARVENIAVEANVEYTTDPFTVVARRLVEKQRKQDSQAKEFWLAYLHDAPFIESLGLPRPNGNRTDVAEEIRFSSAIAFPDLRKLASESHVTVATCIYTAWAMVISKYTNQDTVTIGAVVSGRDSPLISQTAIGPLINTLPLVVRLKPEFTVKQALRRTLHNIAEVTPFAWSTPQQINHRTSSVVALQYDYPKYPGTIPQLGVDSFENTAFPLNLLVERNGTFRLVYDPAVYGGSWAQDMADYFQLVLTSIVGSQGITPSIPPAIPSKVETLIMRHWNPVSDGLHDFGTLQEAFEGSCRKHGDLPAVECNGESLTYRQLNALASQVCLRIRAAFKSTSPIAIHADGSLNWIVGILGILKAGRTYCPLDPQYPIARRAAVCTAAGVAAVVFPSATDVCGNVPLANLPILAVSEVIQKNHLPVQPSCFREDPDSDALIVFTSGTTGTPKGVPISHRGLLALQSNPEATMFSRPGKRIAQMMSPAFDYCANEIFSALLHGASLVLRDSADPYAHLSIVDSATLTPSLMAALDPDTYPSLRTVYATGEPVTPGLVQRWAPGKCFYNTYGPAEGSICVSFTKLVPGEEITIGRAIRTARMYILDRNFEHQPIGALGELFLAGVQVTRGYLNADEQTKLRYMPDPWHSGERMYRTGDFCRWTRDGQVSYVGRLDRQIKIRGFRVELPTVEQHIQASNPEVILVSVLAIDDTLVSVIKPACVNTKRIKQDLLARLPPSWVPQRFVATDDFPLTPNKKIDMVALKKMLDHSDVAASPVKGETMQGYLAEAIAREWRSLLKIQDERPLQALDSFTALGGHSILQMLLSVRLSSRFGVRVSLRDVLQADALRDLVSLVRTRQFVDTNEDQLKSIPSQLAPDSLSPVEQYMCSEYKMASRTSMFNIPLVLKLEGSFSRAALASALNKVLSEQEIFRSNYTEVSCRPLRTLRSNSPRVREQAVLDLDQEINHNFRVCEDELIRIHLLDDRLVVVVSHMIADLTSLHNFFQDVSAVYKTAMAPSPSSIRDYISLPRWKQPVSPEDREFWQRYLQGAQHHVPLGRPSATSRYDGQSDVFNIPQTLVKSLVHMMRSQSITRHQLALAAVALTLRRITLEDDLVVGSPCSCRFSASEQRAMGLLLDRLPIRIGKIREGTSCAAFLGQVREASQAALARVIPFPELLRILGINQDFERHPLFEVMVTFHLDKGPQEHLEIPNCSVSAFPVHASGSKFLLMFEWTECSEGDWMLRIEYNSQRISRPVLTQIKQSLFDILNDLSMENDIV</sequence>
<dbReference type="Pfam" id="PF00668">
    <property type="entry name" value="Condensation"/>
    <property type="match status" value="2"/>
</dbReference>
<feature type="domain" description="Carrier" evidence="6">
    <location>
        <begin position="512"/>
        <end position="586"/>
    </location>
</feature>
<evidence type="ECO:0000256" key="5">
    <source>
        <dbReference type="SAM" id="MobiDB-lite"/>
    </source>
</evidence>
<evidence type="ECO:0000256" key="1">
    <source>
        <dbReference type="ARBA" id="ARBA00022450"/>
    </source>
</evidence>
<evidence type="ECO:0000256" key="4">
    <source>
        <dbReference type="ARBA" id="ARBA00029454"/>
    </source>
</evidence>
<dbReference type="InterPro" id="IPR001242">
    <property type="entry name" value="Condensation_dom"/>
</dbReference>
<evidence type="ECO:0000256" key="3">
    <source>
        <dbReference type="ARBA" id="ARBA00022598"/>
    </source>
</evidence>
<dbReference type="PROSITE" id="PS00455">
    <property type="entry name" value="AMP_BINDING"/>
    <property type="match status" value="2"/>
</dbReference>
<keyword evidence="3" id="KW-0436">Ligase</keyword>